<dbReference type="PROSITE" id="PS00134">
    <property type="entry name" value="TRYPSIN_HIS"/>
    <property type="match status" value="1"/>
</dbReference>
<dbReference type="EMBL" id="MLCF01000025">
    <property type="protein sequence ID" value="OIV38326.1"/>
    <property type="molecule type" value="Genomic_DNA"/>
</dbReference>
<dbReference type="GO" id="GO:0006508">
    <property type="term" value="P:proteolysis"/>
    <property type="evidence" value="ECO:0007669"/>
    <property type="project" value="InterPro"/>
</dbReference>
<dbReference type="Proteomes" id="UP000243342">
    <property type="component" value="Unassembled WGS sequence"/>
</dbReference>
<comment type="caution">
    <text evidence="2">The sequence shown here is derived from an EMBL/GenBank/DDBJ whole genome shotgun (WGS) entry which is preliminary data.</text>
</comment>
<evidence type="ECO:0000256" key="1">
    <source>
        <dbReference type="SAM" id="MobiDB-lite"/>
    </source>
</evidence>
<evidence type="ECO:0000313" key="3">
    <source>
        <dbReference type="Proteomes" id="UP000243342"/>
    </source>
</evidence>
<gene>
    <name evidence="2" type="ORF">BIV57_06615</name>
</gene>
<organism evidence="2 3">
    <name type="scientific">Mangrovactinospora gilvigrisea</name>
    <dbReference type="NCBI Taxonomy" id="1428644"/>
    <lineage>
        <taxon>Bacteria</taxon>
        <taxon>Bacillati</taxon>
        <taxon>Actinomycetota</taxon>
        <taxon>Actinomycetes</taxon>
        <taxon>Kitasatosporales</taxon>
        <taxon>Streptomycetaceae</taxon>
        <taxon>Mangrovactinospora</taxon>
    </lineage>
</organism>
<dbReference type="AlphaFoldDB" id="A0A1J7BI49"/>
<feature type="compositionally biased region" description="Low complexity" evidence="1">
    <location>
        <begin position="359"/>
        <end position="393"/>
    </location>
</feature>
<name>A0A1J7BI49_9ACTN</name>
<accession>A0A1J7BI49</accession>
<sequence>MPAWAASGSAPAGAGASASPEPTDIHLVSRNGTTTVVAGHDGIKIAISGGAGQTQQDAKQLTAYWTPARMKAAMAGTGSAQSTAKGAGGMKKAAASPGDNLYDGAYPGEYVPPSPEFNGVPQAGTFFWTDSTGTGRTCSGSVLNSPRRNLVLSAGHCLRAYVGPNPARHLVFAPNYHDGLTPYGLFPIKVNGVYEPEQFLTLGQNAGAEYDFAIAQTLKNAGGQWLEQATGPGYRLHTDTGYIHYPATMIGYPGGASHTKPIECHSLTTHWVSTDPAAPGDFPRIPCQAFIGGTSGGPMIVHDGDSPSGWGVVGVVGGVHGGGNTESVSYSAYFGAATRALYNAAVAGAPPAQPPSPSATPSSSATPSPSPTPSSSASPTPSPSSSATSGSPTGPTPSPTG</sequence>
<dbReference type="SUPFAM" id="SSF50494">
    <property type="entry name" value="Trypsin-like serine proteases"/>
    <property type="match status" value="1"/>
</dbReference>
<feature type="compositionally biased region" description="Low complexity" evidence="1">
    <location>
        <begin position="1"/>
        <end position="20"/>
    </location>
</feature>
<dbReference type="InterPro" id="IPR009003">
    <property type="entry name" value="Peptidase_S1_PA"/>
</dbReference>
<proteinExistence type="predicted"/>
<dbReference type="STRING" id="1428644.BIV57_06615"/>
<feature type="region of interest" description="Disordered" evidence="1">
    <location>
        <begin position="348"/>
        <end position="401"/>
    </location>
</feature>
<feature type="region of interest" description="Disordered" evidence="1">
    <location>
        <begin position="1"/>
        <end position="25"/>
    </location>
</feature>
<reference evidence="2 3" key="1">
    <citation type="submission" date="2016-10" db="EMBL/GenBank/DDBJ databases">
        <title>Genome sequence of Streptomyces gilvigriseus MUSC 26.</title>
        <authorList>
            <person name="Lee L.-H."/>
            <person name="Ser H.-L."/>
        </authorList>
    </citation>
    <scope>NUCLEOTIDE SEQUENCE [LARGE SCALE GENOMIC DNA]</scope>
    <source>
        <strain evidence="2 3">MUSC 26</strain>
    </source>
</reference>
<dbReference type="InterPro" id="IPR043504">
    <property type="entry name" value="Peptidase_S1_PA_chymotrypsin"/>
</dbReference>
<dbReference type="GO" id="GO:0004252">
    <property type="term" value="F:serine-type endopeptidase activity"/>
    <property type="evidence" value="ECO:0007669"/>
    <property type="project" value="InterPro"/>
</dbReference>
<evidence type="ECO:0008006" key="4">
    <source>
        <dbReference type="Google" id="ProtNLM"/>
    </source>
</evidence>
<protein>
    <recommendedName>
        <fullName evidence="4">Peptidase S1 domain-containing protein</fullName>
    </recommendedName>
</protein>
<dbReference type="InterPro" id="IPR018114">
    <property type="entry name" value="TRYPSIN_HIS"/>
</dbReference>
<keyword evidence="3" id="KW-1185">Reference proteome</keyword>
<evidence type="ECO:0000313" key="2">
    <source>
        <dbReference type="EMBL" id="OIV38326.1"/>
    </source>
</evidence>
<dbReference type="Gene3D" id="2.40.10.10">
    <property type="entry name" value="Trypsin-like serine proteases"/>
    <property type="match status" value="2"/>
</dbReference>